<dbReference type="EMBL" id="JAHCQH010000004">
    <property type="protein sequence ID" value="MBS9475621.1"/>
    <property type="molecule type" value="Genomic_DNA"/>
</dbReference>
<dbReference type="PROSITE" id="PS50883">
    <property type="entry name" value="EAL"/>
    <property type="match status" value="1"/>
</dbReference>
<accession>A0ABS5R3X7</accession>
<dbReference type="Pfam" id="PF00990">
    <property type="entry name" value="GGDEF"/>
    <property type="match status" value="1"/>
</dbReference>
<dbReference type="SUPFAM" id="SSF55073">
    <property type="entry name" value="Nucleotide cyclase"/>
    <property type="match status" value="1"/>
</dbReference>
<dbReference type="CDD" id="cd01949">
    <property type="entry name" value="GGDEF"/>
    <property type="match status" value="1"/>
</dbReference>
<dbReference type="PROSITE" id="PS50887">
    <property type="entry name" value="GGDEF"/>
    <property type="match status" value="1"/>
</dbReference>
<organism evidence="3 4">
    <name type="scientific">Ancylobacter radicis</name>
    <dbReference type="NCBI Taxonomy" id="2836179"/>
    <lineage>
        <taxon>Bacteria</taxon>
        <taxon>Pseudomonadati</taxon>
        <taxon>Pseudomonadota</taxon>
        <taxon>Alphaproteobacteria</taxon>
        <taxon>Hyphomicrobiales</taxon>
        <taxon>Xanthobacteraceae</taxon>
        <taxon>Ancylobacter</taxon>
    </lineage>
</organism>
<evidence type="ECO:0000313" key="4">
    <source>
        <dbReference type="Proteomes" id="UP001166585"/>
    </source>
</evidence>
<protein>
    <submittedName>
        <fullName evidence="3">EAL domain-containing protein</fullName>
    </submittedName>
</protein>
<dbReference type="RefSeq" id="WP_213753486.1">
    <property type="nucleotide sequence ID" value="NZ_JAHCQH010000004.1"/>
</dbReference>
<dbReference type="PANTHER" id="PTHR44757">
    <property type="entry name" value="DIGUANYLATE CYCLASE DGCP"/>
    <property type="match status" value="1"/>
</dbReference>
<gene>
    <name evidence="3" type="ORF">KIP89_00670</name>
</gene>
<dbReference type="PANTHER" id="PTHR44757:SF2">
    <property type="entry name" value="BIOFILM ARCHITECTURE MAINTENANCE PROTEIN MBAA"/>
    <property type="match status" value="1"/>
</dbReference>
<dbReference type="CDD" id="cd01948">
    <property type="entry name" value="EAL"/>
    <property type="match status" value="1"/>
</dbReference>
<dbReference type="InterPro" id="IPR035919">
    <property type="entry name" value="EAL_sf"/>
</dbReference>
<dbReference type="Gene3D" id="3.30.70.270">
    <property type="match status" value="1"/>
</dbReference>
<evidence type="ECO:0000313" key="3">
    <source>
        <dbReference type="EMBL" id="MBS9475621.1"/>
    </source>
</evidence>
<comment type="caution">
    <text evidence="3">The sequence shown here is derived from an EMBL/GenBank/DDBJ whole genome shotgun (WGS) entry which is preliminary data.</text>
</comment>
<proteinExistence type="predicted"/>
<dbReference type="SMART" id="SM00052">
    <property type="entry name" value="EAL"/>
    <property type="match status" value="1"/>
</dbReference>
<dbReference type="InterPro" id="IPR052155">
    <property type="entry name" value="Biofilm_reg_signaling"/>
</dbReference>
<dbReference type="Gene3D" id="3.20.20.450">
    <property type="entry name" value="EAL domain"/>
    <property type="match status" value="1"/>
</dbReference>
<dbReference type="SUPFAM" id="SSF141868">
    <property type="entry name" value="EAL domain-like"/>
    <property type="match status" value="1"/>
</dbReference>
<dbReference type="InterPro" id="IPR000160">
    <property type="entry name" value="GGDEF_dom"/>
</dbReference>
<dbReference type="InterPro" id="IPR001633">
    <property type="entry name" value="EAL_dom"/>
</dbReference>
<evidence type="ECO:0000259" key="2">
    <source>
        <dbReference type="PROSITE" id="PS50887"/>
    </source>
</evidence>
<reference evidence="3" key="1">
    <citation type="submission" date="2021-05" db="EMBL/GenBank/DDBJ databases">
        <authorList>
            <person name="Sun Q."/>
            <person name="Inoue M."/>
        </authorList>
    </citation>
    <scope>NUCLEOTIDE SEQUENCE</scope>
    <source>
        <strain evidence="3">VKM B-3255</strain>
    </source>
</reference>
<feature type="domain" description="GGDEF" evidence="2">
    <location>
        <begin position="288"/>
        <end position="423"/>
    </location>
</feature>
<dbReference type="InterPro" id="IPR043128">
    <property type="entry name" value="Rev_trsase/Diguanyl_cyclase"/>
</dbReference>
<name>A0ABS5R3X7_9HYPH</name>
<sequence>MSFKAEDMPPLPHSLPECRTEGFDLLYRPVWILDMDAMRKFYANGAARALWRVEPGEEAEFFARDFAPHSPAIRSRLTRTMERLRAGEVFTERWTFYPKSQPFTAACLMSGVRLPNGHAGMLVEAMVAETEPEDLRALEALRHTGVLVTLYDEAGAVLYQNPAAARGYPGEHHRFIDSFAVREEGRSLWEAAFRHDPARTNAFMGQTVSGEFRVLTSAGERWHGIDLRTTTDPVSGHVGALVNERDITEQMRAKARSEYLSTHDMMTDLLNRTTFVERLQEAMEQPGAAGALLMIDLDNFKEVNDTYGHAAGDGVLREIGARLRASLRPGDVAARLGGDEFALLLAHVVDAEVLRRRASEIDLRLIQPIADPVSGAVFSMAASFGIATWPEDGESPDTLQRNADLALYAAKTESGRRVRRFNVGMRREADERHQCILDLSSALEHDEFEMFYQPIVDLATLAPKGFEALLRWRHPTRGLLLPDYFIPAAESVGLMAPIGTAMFARICAQVRAWIDEGLDPGRVAVNLSANQFRNRALPDHILAELDAAGLTPARIEFEVPETVTLGRSGEAVVDTLSALRRAGFSIALDDFGTGHASLTHLRRLPVDVIKIDRSFIADMEHSAADRAIVHAVIALGRELGMSVLAEGIENEGQRASLHLLGCHLAQGYLFGHPMQAARAAEWMQRQAARLGAGSKVITFPAAP</sequence>
<evidence type="ECO:0000259" key="1">
    <source>
        <dbReference type="PROSITE" id="PS50883"/>
    </source>
</evidence>
<feature type="domain" description="EAL" evidence="1">
    <location>
        <begin position="432"/>
        <end position="687"/>
    </location>
</feature>
<dbReference type="NCBIfam" id="TIGR00254">
    <property type="entry name" value="GGDEF"/>
    <property type="match status" value="1"/>
</dbReference>
<keyword evidence="4" id="KW-1185">Reference proteome</keyword>
<dbReference type="Pfam" id="PF00563">
    <property type="entry name" value="EAL"/>
    <property type="match status" value="1"/>
</dbReference>
<dbReference type="Proteomes" id="UP001166585">
    <property type="component" value="Unassembled WGS sequence"/>
</dbReference>
<dbReference type="InterPro" id="IPR029787">
    <property type="entry name" value="Nucleotide_cyclase"/>
</dbReference>
<dbReference type="SMART" id="SM00267">
    <property type="entry name" value="GGDEF"/>
    <property type="match status" value="1"/>
</dbReference>